<evidence type="ECO:0000256" key="5">
    <source>
        <dbReference type="PROSITE-ProRule" id="PRU00076"/>
    </source>
</evidence>
<feature type="chain" id="PRO_5013039611" description="EGF-like domain-containing protein" evidence="6">
    <location>
        <begin position="16"/>
        <end position="803"/>
    </location>
</feature>
<feature type="domain" description="EGF-like" evidence="7">
    <location>
        <begin position="306"/>
        <end position="346"/>
    </location>
</feature>
<evidence type="ECO:0000259" key="7">
    <source>
        <dbReference type="PROSITE" id="PS50026"/>
    </source>
</evidence>
<dbReference type="InterPro" id="IPR001881">
    <property type="entry name" value="EGF-like_Ca-bd_dom"/>
</dbReference>
<feature type="domain" description="EGF-like" evidence="7">
    <location>
        <begin position="42"/>
        <end position="84"/>
    </location>
</feature>
<reference evidence="8" key="1">
    <citation type="journal article" date="2010" name="Science">
        <title>Plasticity of animal genome architecture unmasked by rapid evolution of a pelagic tunicate.</title>
        <authorList>
            <person name="Denoeud F."/>
            <person name="Henriet S."/>
            <person name="Mungpakdee S."/>
            <person name="Aury J.M."/>
            <person name="Da Silva C."/>
            <person name="Brinkmann H."/>
            <person name="Mikhaleva J."/>
            <person name="Olsen L.C."/>
            <person name="Jubin C."/>
            <person name="Canestro C."/>
            <person name="Bouquet J.M."/>
            <person name="Danks G."/>
            <person name="Poulain J."/>
            <person name="Campsteijn C."/>
            <person name="Adamski M."/>
            <person name="Cross I."/>
            <person name="Yadetie F."/>
            <person name="Muffato M."/>
            <person name="Louis A."/>
            <person name="Butcher S."/>
            <person name="Tsagkogeorga G."/>
            <person name="Konrad A."/>
            <person name="Singh S."/>
            <person name="Jensen M.F."/>
            <person name="Cong E.H."/>
            <person name="Eikeseth-Otteraa H."/>
            <person name="Noel B."/>
            <person name="Anthouard V."/>
            <person name="Porcel B.M."/>
            <person name="Kachouri-Lafond R."/>
            <person name="Nishino A."/>
            <person name="Ugolini M."/>
            <person name="Chourrout P."/>
            <person name="Nishida H."/>
            <person name="Aasland R."/>
            <person name="Huzurbazar S."/>
            <person name="Westhof E."/>
            <person name="Delsuc F."/>
            <person name="Lehrach H."/>
            <person name="Reinhardt R."/>
            <person name="Weissenbach J."/>
            <person name="Roy S.W."/>
            <person name="Artiguenave F."/>
            <person name="Postlethwait J.H."/>
            <person name="Manak J.R."/>
            <person name="Thompson E.M."/>
            <person name="Jaillon O."/>
            <person name="Du Pasquier L."/>
            <person name="Boudinot P."/>
            <person name="Liberles D.A."/>
            <person name="Volff J.N."/>
            <person name="Philippe H."/>
            <person name="Lenhard B."/>
            <person name="Roest Crollius H."/>
            <person name="Wincker P."/>
            <person name="Chourrout D."/>
        </authorList>
    </citation>
    <scope>NUCLEOTIDE SEQUENCE [LARGE SCALE GENOMIC DNA]</scope>
</reference>
<evidence type="ECO:0000256" key="4">
    <source>
        <dbReference type="ARBA" id="ARBA00023157"/>
    </source>
</evidence>
<sequence>MKASPLLLFLAGVQGQSSGPPAQVKDAASSIDNLMGSSRFERASRCAVGTHNCHEDAVCTFRRGAFSFQCTCKNGYSGDGESCEDVNECLTGRHDCTDNESCINTVGSYHCKASKGGSRAIGAACYDGTHACVTTATCVPDNNEKGYDCMCFEGFGGNGFKYNTGVGQPGCTDVDECAVYNTCNQLGQKCVNTYGSFVCSALPDPFHVCTAGAHECHEMAICIPDASKKKGYDCECVSGYKGNGNAQYIVSDGTLVLTSSEEIAYGPNGPKGCVDIDECKTGAHSCVGQTCVNQPGGFFCSSDPDPYSYCDAGNHECHHDAVCVPSDAFRGYDCICKDGLIGNGNSMTANDFFGDKQRGKKGCQDVNECKKSTHNCIPEAEVCHNVHANQGKFLCLEVSPPKVCAAAGLCPYGYSCYEQSTSPFYSCVDDNECALGLHDCTVHQSCVNSAGDHYCIGIADPNNVCNIEDNPCADDPMGLTTCVVTDGSYSCADPDNCAVGAHNCPAGSFCVDLVGTHECRDASHPDPYGLCENYVCQEGATCLVSDDKLSRTCACNIGYFADLTGTCQDQDECSMNASACPNNGDVCVNTIGSYECMTAIEFSEFICEEDGCDLDTAVCTAVGDMTSYVRSCVCPLHYSNDPATGKCVDEVTCPTFCAAGWCIEKVGEISECDMTPDPLNLCGLDIMDSSNPCGIGHLCTVDATDKTVYTCTCSDATAYAQTTLASGNPTCEDVNECADESLNSCSIYEVCKNLDGSYDCDSNPDPFGKCQGWNNKCAAVPEATCEVSADKMSSTCRCPPGFF</sequence>
<feature type="disulfide bond" evidence="5">
    <location>
        <begin position="317"/>
        <end position="334"/>
    </location>
</feature>
<feature type="signal peptide" evidence="6">
    <location>
        <begin position="1"/>
        <end position="15"/>
    </location>
</feature>
<dbReference type="InterPro" id="IPR000742">
    <property type="entry name" value="EGF"/>
</dbReference>
<evidence type="ECO:0000256" key="6">
    <source>
        <dbReference type="SAM" id="SignalP"/>
    </source>
</evidence>
<dbReference type="PROSITE" id="PS50026">
    <property type="entry name" value="EGF_3"/>
    <property type="match status" value="4"/>
</dbReference>
<proteinExistence type="predicted"/>
<dbReference type="Pfam" id="PF12947">
    <property type="entry name" value="EGF_3"/>
    <property type="match status" value="1"/>
</dbReference>
<name>E4YT76_OIKDI</name>
<dbReference type="PROSITE" id="PS01187">
    <property type="entry name" value="EGF_CA"/>
    <property type="match status" value="5"/>
</dbReference>
<feature type="domain" description="EGF-like" evidence="7">
    <location>
        <begin position="569"/>
        <end position="608"/>
    </location>
</feature>
<dbReference type="InterPro" id="IPR049883">
    <property type="entry name" value="NOTCH1_EGF-like"/>
</dbReference>
<feature type="non-terminal residue" evidence="8">
    <location>
        <position position="803"/>
    </location>
</feature>
<dbReference type="AlphaFoldDB" id="E4YT76"/>
<dbReference type="SMART" id="SM00179">
    <property type="entry name" value="EGF_CA"/>
    <property type="match status" value="5"/>
</dbReference>
<keyword evidence="4 5" id="KW-1015">Disulfide bond</keyword>
<dbReference type="Gene3D" id="2.10.25.10">
    <property type="entry name" value="Laminin"/>
    <property type="match status" value="7"/>
</dbReference>
<dbReference type="PROSITE" id="PS01186">
    <property type="entry name" value="EGF_2"/>
    <property type="match status" value="2"/>
</dbReference>
<feature type="disulfide bond" evidence="5">
    <location>
        <begin position="536"/>
        <end position="553"/>
    </location>
</feature>
<dbReference type="Proteomes" id="UP000011014">
    <property type="component" value="Unassembled WGS sequence"/>
</dbReference>
<dbReference type="GO" id="GO:0005509">
    <property type="term" value="F:calcium ion binding"/>
    <property type="evidence" value="ECO:0007669"/>
    <property type="project" value="InterPro"/>
</dbReference>
<accession>E4YT76</accession>
<gene>
    <name evidence="8" type="ORF">GSOID_T00019177001</name>
</gene>
<dbReference type="SUPFAM" id="SSF57196">
    <property type="entry name" value="EGF/Laminin"/>
    <property type="match status" value="2"/>
</dbReference>
<organism evidence="8">
    <name type="scientific">Oikopleura dioica</name>
    <name type="common">Tunicate</name>
    <dbReference type="NCBI Taxonomy" id="34765"/>
    <lineage>
        <taxon>Eukaryota</taxon>
        <taxon>Metazoa</taxon>
        <taxon>Chordata</taxon>
        <taxon>Tunicata</taxon>
        <taxon>Appendicularia</taxon>
        <taxon>Copelata</taxon>
        <taxon>Oikopleuridae</taxon>
        <taxon>Oikopleura</taxon>
    </lineage>
</organism>
<evidence type="ECO:0000256" key="2">
    <source>
        <dbReference type="ARBA" id="ARBA00022729"/>
    </source>
</evidence>
<dbReference type="EMBL" id="FN655290">
    <property type="protein sequence ID" value="CBY38665.1"/>
    <property type="molecule type" value="Genomic_DNA"/>
</dbReference>
<keyword evidence="3" id="KW-0677">Repeat</keyword>
<evidence type="ECO:0000256" key="1">
    <source>
        <dbReference type="ARBA" id="ARBA00022536"/>
    </source>
</evidence>
<evidence type="ECO:0000313" key="8">
    <source>
        <dbReference type="EMBL" id="CBY38665.1"/>
    </source>
</evidence>
<feature type="disulfide bond" evidence="5">
    <location>
        <begin position="53"/>
        <end position="70"/>
    </location>
</feature>
<keyword evidence="1 5" id="KW-0245">EGF-like domain</keyword>
<dbReference type="SMART" id="SM00181">
    <property type="entry name" value="EGF"/>
    <property type="match status" value="7"/>
</dbReference>
<comment type="caution">
    <text evidence="5">Lacks conserved residue(s) required for the propagation of feature annotation.</text>
</comment>
<protein>
    <recommendedName>
        <fullName evidence="7">EGF-like domain-containing protein</fullName>
    </recommendedName>
</protein>
<keyword evidence="2 6" id="KW-0732">Signal</keyword>
<evidence type="ECO:0000256" key="3">
    <source>
        <dbReference type="ARBA" id="ARBA00022737"/>
    </source>
</evidence>
<feature type="domain" description="EGF-like" evidence="7">
    <location>
        <begin position="527"/>
        <end position="568"/>
    </location>
</feature>
<dbReference type="InterPro" id="IPR024731">
    <property type="entry name" value="NELL2-like_EGF"/>
</dbReference>
<dbReference type="PANTHER" id="PTHR24039">
    <property type="entry name" value="FIBRILLIN-RELATED"/>
    <property type="match status" value="1"/>
</dbReference>
<dbReference type="Pfam" id="PF07645">
    <property type="entry name" value="EGF_CA"/>
    <property type="match status" value="7"/>
</dbReference>
<dbReference type="InterPro" id="IPR018097">
    <property type="entry name" value="EGF_Ca-bd_CS"/>
</dbReference>